<sequence length="39" mass="4674">MKIDWPCIAFVSISLLQDYLWLMNAPRIYYWDADHDKAA</sequence>
<proteinExistence type="predicted"/>
<comment type="caution">
    <text evidence="1">The sequence shown here is derived from an EMBL/GenBank/DDBJ whole genome shotgun (WGS) entry which is preliminary data.</text>
</comment>
<protein>
    <submittedName>
        <fullName evidence="1">Uncharacterized protein</fullName>
    </submittedName>
</protein>
<name>A0A4R1QCL1_9BACL</name>
<dbReference type="AlphaFoldDB" id="A0A4R1QCL1"/>
<accession>A0A4R1QCL1</accession>
<evidence type="ECO:0000313" key="1">
    <source>
        <dbReference type="EMBL" id="TCL48402.1"/>
    </source>
</evidence>
<keyword evidence="2" id="KW-1185">Reference proteome</keyword>
<dbReference type="EMBL" id="SLUL01000009">
    <property type="protein sequence ID" value="TCL48402.1"/>
    <property type="molecule type" value="Genomic_DNA"/>
</dbReference>
<reference evidence="1 2" key="1">
    <citation type="submission" date="2019-03" db="EMBL/GenBank/DDBJ databases">
        <title>Genomic Encyclopedia of Type Strains, Phase IV (KMG-IV): sequencing the most valuable type-strain genomes for metagenomic binning, comparative biology and taxonomic classification.</title>
        <authorList>
            <person name="Goeker M."/>
        </authorList>
    </citation>
    <scope>NUCLEOTIDE SEQUENCE [LARGE SCALE GENOMIC DNA]</scope>
    <source>
        <strain evidence="1 2">DSM 24979</strain>
    </source>
</reference>
<gene>
    <name evidence="1" type="ORF">EDD69_10932</name>
</gene>
<dbReference type="Proteomes" id="UP000295658">
    <property type="component" value="Unassembled WGS sequence"/>
</dbReference>
<evidence type="ECO:0000313" key="2">
    <source>
        <dbReference type="Proteomes" id="UP000295658"/>
    </source>
</evidence>
<organism evidence="1 2">
    <name type="scientific">Thermolongibacillus altinsuensis</name>
    <dbReference type="NCBI Taxonomy" id="575256"/>
    <lineage>
        <taxon>Bacteria</taxon>
        <taxon>Bacillati</taxon>
        <taxon>Bacillota</taxon>
        <taxon>Bacilli</taxon>
        <taxon>Bacillales</taxon>
        <taxon>Anoxybacillaceae</taxon>
        <taxon>Thermolongibacillus</taxon>
    </lineage>
</organism>